<keyword evidence="3" id="KW-1185">Reference proteome</keyword>
<dbReference type="AlphaFoldDB" id="A0A1Q6A2S7"/>
<dbReference type="CDD" id="cd06260">
    <property type="entry name" value="DUF820-like"/>
    <property type="match status" value="1"/>
</dbReference>
<evidence type="ECO:0000259" key="1">
    <source>
        <dbReference type="Pfam" id="PF05685"/>
    </source>
</evidence>
<dbReference type="STRING" id="1302689.RG47T_3748"/>
<proteinExistence type="predicted"/>
<dbReference type="SUPFAM" id="SSF52980">
    <property type="entry name" value="Restriction endonuclease-like"/>
    <property type="match status" value="1"/>
</dbReference>
<dbReference type="InterPro" id="IPR008538">
    <property type="entry name" value="Uma2"/>
</dbReference>
<dbReference type="PANTHER" id="PTHR33352:SF3">
    <property type="entry name" value="SLR1612 PROTEIN"/>
    <property type="match status" value="1"/>
</dbReference>
<dbReference type="Proteomes" id="UP000186720">
    <property type="component" value="Unassembled WGS sequence"/>
</dbReference>
<gene>
    <name evidence="2" type="ORF">RG47T_3748</name>
</gene>
<protein>
    <recommendedName>
        <fullName evidence="1">Putative restriction endonuclease domain-containing protein</fullName>
    </recommendedName>
</protein>
<organism evidence="2 3">
    <name type="scientific">Mucilaginibacter polytrichastri</name>
    <dbReference type="NCBI Taxonomy" id="1302689"/>
    <lineage>
        <taxon>Bacteria</taxon>
        <taxon>Pseudomonadati</taxon>
        <taxon>Bacteroidota</taxon>
        <taxon>Sphingobacteriia</taxon>
        <taxon>Sphingobacteriales</taxon>
        <taxon>Sphingobacteriaceae</taxon>
        <taxon>Mucilaginibacter</taxon>
    </lineage>
</organism>
<evidence type="ECO:0000313" key="3">
    <source>
        <dbReference type="Proteomes" id="UP000186720"/>
    </source>
</evidence>
<reference evidence="2 3" key="1">
    <citation type="submission" date="2016-11" db="EMBL/GenBank/DDBJ databases">
        <title>Whole Genome Sequencing of Mucilaginibacter polytrichastri RG4-7(T) isolated from the moss sample.</title>
        <authorList>
            <person name="Li Y."/>
        </authorList>
    </citation>
    <scope>NUCLEOTIDE SEQUENCE [LARGE SCALE GENOMIC DNA]</scope>
    <source>
        <strain evidence="2 3">RG4-7</strain>
    </source>
</reference>
<dbReference type="PANTHER" id="PTHR33352">
    <property type="entry name" value="SLR1095 PROTEIN"/>
    <property type="match status" value="1"/>
</dbReference>
<accession>A0A1Q6A2S7</accession>
<dbReference type="InterPro" id="IPR012296">
    <property type="entry name" value="Nuclease_put_TT1808"/>
</dbReference>
<evidence type="ECO:0000313" key="2">
    <source>
        <dbReference type="EMBL" id="OKS88282.1"/>
    </source>
</evidence>
<dbReference type="EMBL" id="MPPL01000001">
    <property type="protein sequence ID" value="OKS88282.1"/>
    <property type="molecule type" value="Genomic_DNA"/>
</dbReference>
<comment type="caution">
    <text evidence="2">The sequence shown here is derived from an EMBL/GenBank/DDBJ whole genome shotgun (WGS) entry which is preliminary data.</text>
</comment>
<dbReference type="Pfam" id="PF05685">
    <property type="entry name" value="Uma2"/>
    <property type="match status" value="1"/>
</dbReference>
<dbReference type="Gene3D" id="3.90.1570.10">
    <property type="entry name" value="tt1808, chain A"/>
    <property type="match status" value="1"/>
</dbReference>
<sequence length="95" mass="11389">MQPDILFIKKERESIIQNQGIYGAPDLIIEILSTNKIHDQERKLELYRQNLVPEYIIDPETKDLWHYLLKDNRYIQKSSDKGKLFIEQISLELIF</sequence>
<feature type="domain" description="Putative restriction endonuclease" evidence="1">
    <location>
        <begin position="2"/>
        <end position="80"/>
    </location>
</feature>
<name>A0A1Q6A2S7_9SPHI</name>
<dbReference type="InterPro" id="IPR011335">
    <property type="entry name" value="Restrct_endonuc-II-like"/>
</dbReference>